<dbReference type="EMBL" id="BRZC01000002">
    <property type="protein sequence ID" value="GLC83700.1"/>
    <property type="molecule type" value="Genomic_DNA"/>
</dbReference>
<name>A0ABQ5NE27_9MICO</name>
<comment type="similarity">
    <text evidence="2">Belongs to the methyltransferase superfamily. L-isoaspartyl/D-aspartyl protein methyltransferase family.</text>
</comment>
<dbReference type="PANTHER" id="PTHR11579:SF0">
    <property type="entry name" value="PROTEIN-L-ISOASPARTATE(D-ASPARTATE) O-METHYLTRANSFERASE"/>
    <property type="match status" value="1"/>
</dbReference>
<evidence type="ECO:0000256" key="1">
    <source>
        <dbReference type="ARBA" id="ARBA00004496"/>
    </source>
</evidence>
<evidence type="ECO:0000256" key="9">
    <source>
        <dbReference type="ARBA" id="ARBA00030757"/>
    </source>
</evidence>
<evidence type="ECO:0000313" key="13">
    <source>
        <dbReference type="Proteomes" id="UP001165068"/>
    </source>
</evidence>
<sequence>MDAELTARRGLIDQLTEQGSIRSARVRDAFERVRRTAFIPDTPLEEVYADRTHTVAEDDGVKVSTVSAPSMQALMLEIAAPVPGDDVLEIGSGGTNAALLAEMVAPGGSVWTVDIDDRVVERARASLGRHPAPVPVRVDRIDAWEAGTPIAAGSFDLVEFTVDTWTFPSWLPAVLPTGGRVVAPMSICGVGCGWALEKDDDRLIGRASFGGGFVGARGAGAEGDEPDEIRSDDVVLAPDRDLETGWLASVLSREGDATGVVTHRAIGSLYLPLFLRLLCGPERAGSIRSASRSKANGFPGASWMRTPVWLADDGLAVIDHRLAGDGVDVFVRSFGSDGPVLAERMAERLRTWQEDEGGPVFEAIPVDAVRQEVPEAVRVLRRGPWEFRLSWQG</sequence>
<evidence type="ECO:0000256" key="6">
    <source>
        <dbReference type="ARBA" id="ARBA00022603"/>
    </source>
</evidence>
<dbReference type="SUPFAM" id="SSF53335">
    <property type="entry name" value="S-adenosyl-L-methionine-dependent methyltransferases"/>
    <property type="match status" value="1"/>
</dbReference>
<dbReference type="Gene3D" id="3.40.50.150">
    <property type="entry name" value="Vaccinia Virus protein VP39"/>
    <property type="match status" value="1"/>
</dbReference>
<evidence type="ECO:0000256" key="7">
    <source>
        <dbReference type="ARBA" id="ARBA00022679"/>
    </source>
</evidence>
<dbReference type="RefSeq" id="WP_285630259.1">
    <property type="nucleotide sequence ID" value="NZ_BAAAUK010000001.1"/>
</dbReference>
<evidence type="ECO:0000256" key="10">
    <source>
        <dbReference type="ARBA" id="ARBA00031323"/>
    </source>
</evidence>
<evidence type="ECO:0000256" key="2">
    <source>
        <dbReference type="ARBA" id="ARBA00005369"/>
    </source>
</evidence>
<gene>
    <name evidence="12" type="ORF">MIAR_02880</name>
</gene>
<keyword evidence="8" id="KW-0949">S-adenosyl-L-methionine</keyword>
<evidence type="ECO:0000256" key="4">
    <source>
        <dbReference type="ARBA" id="ARBA00013346"/>
    </source>
</evidence>
<dbReference type="PANTHER" id="PTHR11579">
    <property type="entry name" value="PROTEIN-L-ISOASPARTATE O-METHYLTRANSFERASE"/>
    <property type="match status" value="1"/>
</dbReference>
<organism evidence="12 13">
    <name type="scientific">Microbacterium arabinogalactanolyticum</name>
    <dbReference type="NCBI Taxonomy" id="69365"/>
    <lineage>
        <taxon>Bacteria</taxon>
        <taxon>Bacillati</taxon>
        <taxon>Actinomycetota</taxon>
        <taxon>Actinomycetes</taxon>
        <taxon>Micrococcales</taxon>
        <taxon>Microbacteriaceae</taxon>
        <taxon>Microbacterium</taxon>
    </lineage>
</organism>
<evidence type="ECO:0000256" key="5">
    <source>
        <dbReference type="ARBA" id="ARBA00022490"/>
    </source>
</evidence>
<dbReference type="EC" id="2.1.1.77" evidence="3"/>
<reference evidence="12" key="1">
    <citation type="submission" date="2022-08" db="EMBL/GenBank/DDBJ databases">
        <title>Draft genome sequence of Microbacterium arabinogalactanolyticum JCM 9171.</title>
        <authorList>
            <person name="Fujita K."/>
            <person name="Ishiwata A."/>
            <person name="Fushinobu S."/>
        </authorList>
    </citation>
    <scope>NUCLEOTIDE SEQUENCE</scope>
    <source>
        <strain evidence="12">JCM 9171</strain>
    </source>
</reference>
<dbReference type="InterPro" id="IPR029063">
    <property type="entry name" value="SAM-dependent_MTases_sf"/>
</dbReference>
<evidence type="ECO:0000256" key="3">
    <source>
        <dbReference type="ARBA" id="ARBA00011890"/>
    </source>
</evidence>
<dbReference type="InterPro" id="IPR000682">
    <property type="entry name" value="PCMT"/>
</dbReference>
<keyword evidence="6" id="KW-0489">Methyltransferase</keyword>
<comment type="subcellular location">
    <subcellularLocation>
        <location evidence="1">Cytoplasm</location>
    </subcellularLocation>
</comment>
<comment type="caution">
    <text evidence="12">The sequence shown here is derived from an EMBL/GenBank/DDBJ whole genome shotgun (WGS) entry which is preliminary data.</text>
</comment>
<evidence type="ECO:0000256" key="8">
    <source>
        <dbReference type="ARBA" id="ARBA00022691"/>
    </source>
</evidence>
<proteinExistence type="inferred from homology"/>
<keyword evidence="5" id="KW-0963">Cytoplasm</keyword>
<accession>A0ABQ5NE27</accession>
<evidence type="ECO:0000256" key="11">
    <source>
        <dbReference type="ARBA" id="ARBA00031350"/>
    </source>
</evidence>
<keyword evidence="7" id="KW-0808">Transferase</keyword>
<dbReference type="Proteomes" id="UP001165068">
    <property type="component" value="Unassembled WGS sequence"/>
</dbReference>
<protein>
    <recommendedName>
        <fullName evidence="4">Protein-L-isoaspartate O-methyltransferase</fullName>
        <ecNumber evidence="3">2.1.1.77</ecNumber>
    </recommendedName>
    <alternativeName>
        <fullName evidence="11">L-isoaspartyl protein carboxyl methyltransferase</fullName>
    </alternativeName>
    <alternativeName>
        <fullName evidence="9">Protein L-isoaspartyl methyltransferase</fullName>
    </alternativeName>
    <alternativeName>
        <fullName evidence="10">Protein-beta-aspartate methyltransferase</fullName>
    </alternativeName>
</protein>
<dbReference type="Pfam" id="PF01135">
    <property type="entry name" value="PCMT"/>
    <property type="match status" value="1"/>
</dbReference>
<evidence type="ECO:0000313" key="12">
    <source>
        <dbReference type="EMBL" id="GLC83700.1"/>
    </source>
</evidence>
<keyword evidence="13" id="KW-1185">Reference proteome</keyword>